<organism evidence="2 3">
    <name type="scientific">Rhodocollybia butyracea</name>
    <dbReference type="NCBI Taxonomy" id="206335"/>
    <lineage>
        <taxon>Eukaryota</taxon>
        <taxon>Fungi</taxon>
        <taxon>Dikarya</taxon>
        <taxon>Basidiomycota</taxon>
        <taxon>Agaricomycotina</taxon>
        <taxon>Agaricomycetes</taxon>
        <taxon>Agaricomycetidae</taxon>
        <taxon>Agaricales</taxon>
        <taxon>Marasmiineae</taxon>
        <taxon>Omphalotaceae</taxon>
        <taxon>Rhodocollybia</taxon>
    </lineage>
</organism>
<reference evidence="2" key="1">
    <citation type="submission" date="2020-11" db="EMBL/GenBank/DDBJ databases">
        <authorList>
            <consortium name="DOE Joint Genome Institute"/>
            <person name="Ahrendt S."/>
            <person name="Riley R."/>
            <person name="Andreopoulos W."/>
            <person name="Labutti K."/>
            <person name="Pangilinan J."/>
            <person name="Ruiz-Duenas F.J."/>
            <person name="Barrasa J.M."/>
            <person name="Sanchez-Garcia M."/>
            <person name="Camarero S."/>
            <person name="Miyauchi S."/>
            <person name="Serrano A."/>
            <person name="Linde D."/>
            <person name="Babiker R."/>
            <person name="Drula E."/>
            <person name="Ayuso-Fernandez I."/>
            <person name="Pacheco R."/>
            <person name="Padilla G."/>
            <person name="Ferreira P."/>
            <person name="Barriuso J."/>
            <person name="Kellner H."/>
            <person name="Castanera R."/>
            <person name="Alfaro M."/>
            <person name="Ramirez L."/>
            <person name="Pisabarro A.G."/>
            <person name="Kuo A."/>
            <person name="Tritt A."/>
            <person name="Lipzen A."/>
            <person name="He G."/>
            <person name="Yan M."/>
            <person name="Ng V."/>
            <person name="Cullen D."/>
            <person name="Martin F."/>
            <person name="Rosso M.-N."/>
            <person name="Henrissat B."/>
            <person name="Hibbett D."/>
            <person name="Martinez A.T."/>
            <person name="Grigoriev I.V."/>
        </authorList>
    </citation>
    <scope>NUCLEOTIDE SEQUENCE</scope>
    <source>
        <strain evidence="2">AH 40177</strain>
    </source>
</reference>
<dbReference type="Proteomes" id="UP000772434">
    <property type="component" value="Unassembled WGS sequence"/>
</dbReference>
<feature type="region of interest" description="Disordered" evidence="1">
    <location>
        <begin position="1"/>
        <end position="22"/>
    </location>
</feature>
<dbReference type="OrthoDB" id="3259897at2759"/>
<dbReference type="EMBL" id="JADNRY010000198">
    <property type="protein sequence ID" value="KAF9061548.1"/>
    <property type="molecule type" value="Genomic_DNA"/>
</dbReference>
<sequence length="487" mass="53663">MVLRRRTESLSDGARPPSSFVPTTSQYAHVSCYRSSQMEVRLHSASVKVAGKEKKLIPVFGEGDKVSGTVTLDSKAPSSGRLIVSIEGAFFYDDASKAGSSKILHPEPRKHVFWSSSTTIQVSPSLDSFLSLSTPRSTIRDGFTSTIKSIRRMPSGSSLRTTPPSTPLRSPMSPGFNRTYSFAFELPRSNRKGEEIPPTFVSISHATEVPVPGSGSNTGETRQAPTFGVEYKISVAWEPTEAFEYPSFVTAPIYYHPDTDFQSLDGSSQEPGSWLEMPLRFDRPMPFRCAITLPTAIGFSRTSSIPYYVVFTTTPRNPALAREIASDATISATLMRQITVTEQSCLPPSPPQSPSASDESSENRGVQLLKRVVKPLSPRLSDEVLEDMKPLPRLPMHAVFNDMRMLHTTICIGFPKRPRQQTARDDAHPSLEAQSSLPDGLHKAKFNLHKDMLPSIDWAGVSVKYYIDVSVLVGSDNLRARIPIRVV</sequence>
<protein>
    <submittedName>
        <fullName evidence="2">Uncharacterized protein</fullName>
    </submittedName>
</protein>
<gene>
    <name evidence="2" type="ORF">BDP27DRAFT_1337948</name>
</gene>
<feature type="region of interest" description="Disordered" evidence="1">
    <location>
        <begin position="343"/>
        <end position="364"/>
    </location>
</feature>
<evidence type="ECO:0000256" key="1">
    <source>
        <dbReference type="SAM" id="MobiDB-lite"/>
    </source>
</evidence>
<feature type="compositionally biased region" description="Low complexity" evidence="1">
    <location>
        <begin position="154"/>
        <end position="172"/>
    </location>
</feature>
<keyword evidence="3" id="KW-1185">Reference proteome</keyword>
<comment type="caution">
    <text evidence="2">The sequence shown here is derived from an EMBL/GenBank/DDBJ whole genome shotgun (WGS) entry which is preliminary data.</text>
</comment>
<name>A0A9P5U1G7_9AGAR</name>
<feature type="region of interest" description="Disordered" evidence="1">
    <location>
        <begin position="153"/>
        <end position="172"/>
    </location>
</feature>
<accession>A0A9P5U1G7</accession>
<proteinExistence type="predicted"/>
<evidence type="ECO:0000313" key="2">
    <source>
        <dbReference type="EMBL" id="KAF9061548.1"/>
    </source>
</evidence>
<dbReference type="AlphaFoldDB" id="A0A9P5U1G7"/>
<evidence type="ECO:0000313" key="3">
    <source>
        <dbReference type="Proteomes" id="UP000772434"/>
    </source>
</evidence>